<protein>
    <recommendedName>
        <fullName evidence="2">RNA 3'-terminal phosphate cyclase domain-containing protein</fullName>
    </recommendedName>
</protein>
<dbReference type="GO" id="GO:0003963">
    <property type="term" value="F:RNA-3'-phosphate cyclase activity"/>
    <property type="evidence" value="ECO:0007669"/>
    <property type="project" value="TreeGrafter"/>
</dbReference>
<dbReference type="SUPFAM" id="SSF55205">
    <property type="entry name" value="EPT/RTPC-like"/>
    <property type="match status" value="1"/>
</dbReference>
<feature type="domain" description="RNA 3'-terminal phosphate cyclase" evidence="2">
    <location>
        <begin position="19"/>
        <end position="481"/>
    </location>
</feature>
<feature type="region of interest" description="Disordered" evidence="1">
    <location>
        <begin position="355"/>
        <end position="380"/>
    </location>
</feature>
<reference evidence="3" key="2">
    <citation type="journal article" date="2023" name="IMA Fungus">
        <title>Comparative genomic study of the Penicillium genus elucidates a diverse pangenome and 15 lateral gene transfer events.</title>
        <authorList>
            <person name="Petersen C."/>
            <person name="Sorensen T."/>
            <person name="Nielsen M.R."/>
            <person name="Sondergaard T.E."/>
            <person name="Sorensen J.L."/>
            <person name="Fitzpatrick D.A."/>
            <person name="Frisvad J.C."/>
            <person name="Nielsen K.L."/>
        </authorList>
    </citation>
    <scope>NUCLEOTIDE SEQUENCE</scope>
    <source>
        <strain evidence="3">IBT 35673</strain>
    </source>
</reference>
<feature type="region of interest" description="Disordered" evidence="1">
    <location>
        <begin position="292"/>
        <end position="320"/>
    </location>
</feature>
<dbReference type="PANTHER" id="PTHR11096:SF0">
    <property type="entry name" value="RNA 3'-TERMINAL PHOSPHATE CYCLASE"/>
    <property type="match status" value="1"/>
</dbReference>
<dbReference type="Pfam" id="PF01137">
    <property type="entry name" value="RTC"/>
    <property type="match status" value="1"/>
</dbReference>
<evidence type="ECO:0000313" key="4">
    <source>
        <dbReference type="Proteomes" id="UP001147695"/>
    </source>
</evidence>
<evidence type="ECO:0000313" key="3">
    <source>
        <dbReference type="EMBL" id="KAJ5345471.1"/>
    </source>
</evidence>
<organism evidence="3 4">
    <name type="scientific">Penicillium brevicompactum</name>
    <dbReference type="NCBI Taxonomy" id="5074"/>
    <lineage>
        <taxon>Eukaryota</taxon>
        <taxon>Fungi</taxon>
        <taxon>Dikarya</taxon>
        <taxon>Ascomycota</taxon>
        <taxon>Pezizomycotina</taxon>
        <taxon>Eurotiomycetes</taxon>
        <taxon>Eurotiomycetidae</taxon>
        <taxon>Eurotiales</taxon>
        <taxon>Aspergillaceae</taxon>
        <taxon>Penicillium</taxon>
    </lineage>
</organism>
<evidence type="ECO:0000259" key="2">
    <source>
        <dbReference type="Pfam" id="PF01137"/>
    </source>
</evidence>
<sequence length="488" mass="54270">MAQPSPARSGHVYLNGRTLEGGGQLVRIAIGLSALTGRPVSIDNIRGNRKGKKGLKRSHVAAVQLLAEISGSKVSGGEVDSQFLNFFPQSPRSRNGPLVDRSQVTVKSKYDIELTTAGSICLIFQALYPYLLHIGSQASAPFIQVKITGGTNTSKSPSFDYLSQVILPNFEKLGLPPVSVTLERRGWSSGPYPLGIIVFYIQSLGSRYPSINWNDFSKDGDEERSAYPSKFPKIDLMAHEPGKITKIDLTVLAPDYKTIYSDVIVEEEETLLEYIEQTTRQELRRAMNKVNPSVFRAPRKSSHNEDSLNGDNEPKSPVPIRVHTSERTWHESHVYILLVAHTSFGFRIGHEVLSSLGNKRPPKPKTKGRDKQRPANDDWRRKLKSDLFNGATELIKRCVEGFIQEISNGISVDETDKEKPVARKACLDQHMRDQIVVFEALGEACHAGTISEAADGTPREDGRDWTLHTRTAQWVCRQFLGDHSISSV</sequence>
<dbReference type="InterPro" id="IPR023797">
    <property type="entry name" value="RNA3'_phos_cyclase_dom"/>
</dbReference>
<evidence type="ECO:0000256" key="1">
    <source>
        <dbReference type="SAM" id="MobiDB-lite"/>
    </source>
</evidence>
<comment type="caution">
    <text evidence="3">The sequence shown here is derived from an EMBL/GenBank/DDBJ whole genome shotgun (WGS) entry which is preliminary data.</text>
</comment>
<name>A0A9W9QTL6_PENBR</name>
<dbReference type="GO" id="GO:0006396">
    <property type="term" value="P:RNA processing"/>
    <property type="evidence" value="ECO:0007669"/>
    <property type="project" value="InterPro"/>
</dbReference>
<dbReference type="EMBL" id="JAPZBQ010000002">
    <property type="protein sequence ID" value="KAJ5345471.1"/>
    <property type="molecule type" value="Genomic_DNA"/>
</dbReference>
<accession>A0A9W9QTL6</accession>
<gene>
    <name evidence="3" type="ORF">N7452_003475</name>
</gene>
<dbReference type="Proteomes" id="UP001147695">
    <property type="component" value="Unassembled WGS sequence"/>
</dbReference>
<dbReference type="PANTHER" id="PTHR11096">
    <property type="entry name" value="RNA 3' TERMINAL PHOSPHATE CYCLASE"/>
    <property type="match status" value="1"/>
</dbReference>
<reference evidence="3" key="1">
    <citation type="submission" date="2022-12" db="EMBL/GenBank/DDBJ databases">
        <authorList>
            <person name="Petersen C."/>
        </authorList>
    </citation>
    <scope>NUCLEOTIDE SEQUENCE</scope>
    <source>
        <strain evidence="3">IBT 35673</strain>
    </source>
</reference>
<dbReference type="InterPro" id="IPR037136">
    <property type="entry name" value="RNA3'_phos_cyclase_dom_sf"/>
</dbReference>
<dbReference type="AlphaFoldDB" id="A0A9W9QTL6"/>
<dbReference type="GO" id="GO:0005634">
    <property type="term" value="C:nucleus"/>
    <property type="evidence" value="ECO:0007669"/>
    <property type="project" value="TreeGrafter"/>
</dbReference>
<dbReference type="InterPro" id="IPR000228">
    <property type="entry name" value="RNA3'_term_phos_cyc"/>
</dbReference>
<proteinExistence type="predicted"/>
<dbReference type="Gene3D" id="3.65.10.20">
    <property type="entry name" value="RNA 3'-terminal phosphate cyclase domain"/>
    <property type="match status" value="2"/>
</dbReference>
<feature type="compositionally biased region" description="Basic and acidic residues" evidence="1">
    <location>
        <begin position="367"/>
        <end position="380"/>
    </location>
</feature>
<dbReference type="InterPro" id="IPR013792">
    <property type="entry name" value="RNA3'P_cycl/enolpyr_Trfase_a/b"/>
</dbReference>